<dbReference type="FunFam" id="2.40.37.10:FF:000006">
    <property type="entry name" value="Alanine racemase"/>
    <property type="match status" value="1"/>
</dbReference>
<dbReference type="Gene3D" id="3.20.20.10">
    <property type="entry name" value="Alanine racemase"/>
    <property type="match status" value="1"/>
</dbReference>
<dbReference type="NCBIfam" id="TIGR00492">
    <property type="entry name" value="alr"/>
    <property type="match status" value="1"/>
</dbReference>
<keyword evidence="3 5" id="KW-0663">Pyridoxal phosphate</keyword>
<dbReference type="PANTHER" id="PTHR30511">
    <property type="entry name" value="ALANINE RACEMASE"/>
    <property type="match status" value="1"/>
</dbReference>
<feature type="active site" description="Proton acceptor; specific for L-alanine" evidence="5">
    <location>
        <position position="265"/>
    </location>
</feature>
<dbReference type="GO" id="GO:0005829">
    <property type="term" value="C:cytosol"/>
    <property type="evidence" value="ECO:0007669"/>
    <property type="project" value="TreeGrafter"/>
</dbReference>
<evidence type="ECO:0000256" key="1">
    <source>
        <dbReference type="ARBA" id="ARBA00000316"/>
    </source>
</evidence>
<evidence type="ECO:0000256" key="4">
    <source>
        <dbReference type="ARBA" id="ARBA00023235"/>
    </source>
</evidence>
<dbReference type="InterPro" id="IPR029066">
    <property type="entry name" value="PLP-binding_barrel"/>
</dbReference>
<dbReference type="PRINTS" id="PR00992">
    <property type="entry name" value="ALARACEMASE"/>
</dbReference>
<evidence type="ECO:0000256" key="6">
    <source>
        <dbReference type="PIRSR" id="PIRSR600821-50"/>
    </source>
</evidence>
<feature type="domain" description="Alanine racemase C-terminal" evidence="8">
    <location>
        <begin position="244"/>
        <end position="372"/>
    </location>
</feature>
<accession>A0AA45WSA3</accession>
<dbReference type="Pfam" id="PF00842">
    <property type="entry name" value="Ala_racemase_C"/>
    <property type="match status" value="1"/>
</dbReference>
<dbReference type="GO" id="GO:0009252">
    <property type="term" value="P:peptidoglycan biosynthetic process"/>
    <property type="evidence" value="ECO:0007669"/>
    <property type="project" value="TreeGrafter"/>
</dbReference>
<keyword evidence="4 5" id="KW-0413">Isomerase</keyword>
<dbReference type="InterPro" id="IPR001608">
    <property type="entry name" value="Ala_racemase_N"/>
</dbReference>
<comment type="cofactor">
    <cofactor evidence="2 5 6">
        <name>pyridoxal 5'-phosphate</name>
        <dbReference type="ChEBI" id="CHEBI:597326"/>
    </cofactor>
</comment>
<dbReference type="HAMAP" id="MF_01201">
    <property type="entry name" value="Ala_racemase"/>
    <property type="match status" value="1"/>
</dbReference>
<gene>
    <name evidence="9" type="ORF">SAMN06265361_11259</name>
</gene>
<keyword evidence="10" id="KW-1185">Reference proteome</keyword>
<evidence type="ECO:0000256" key="3">
    <source>
        <dbReference type="ARBA" id="ARBA00022898"/>
    </source>
</evidence>
<evidence type="ECO:0000256" key="7">
    <source>
        <dbReference type="PIRSR" id="PIRSR600821-52"/>
    </source>
</evidence>
<dbReference type="PROSITE" id="PS00395">
    <property type="entry name" value="ALANINE_RACEMASE"/>
    <property type="match status" value="1"/>
</dbReference>
<feature type="binding site" evidence="5 7">
    <location>
        <position position="136"/>
    </location>
    <ligand>
        <name>substrate</name>
    </ligand>
</feature>
<comment type="similarity">
    <text evidence="5">Belongs to the alanine racemase family.</text>
</comment>
<dbReference type="InterPro" id="IPR000821">
    <property type="entry name" value="Ala_racemase"/>
</dbReference>
<comment type="catalytic activity">
    <reaction evidence="1 5">
        <text>L-alanine = D-alanine</text>
        <dbReference type="Rhea" id="RHEA:20249"/>
        <dbReference type="ChEBI" id="CHEBI:57416"/>
        <dbReference type="ChEBI" id="CHEBI:57972"/>
        <dbReference type="EC" id="5.1.1.1"/>
    </reaction>
</comment>
<dbReference type="CDD" id="cd00430">
    <property type="entry name" value="PLPDE_III_AR"/>
    <property type="match status" value="1"/>
</dbReference>
<dbReference type="RefSeq" id="WP_102993734.1">
    <property type="nucleotide sequence ID" value="NZ_FXTU01000012.1"/>
</dbReference>
<evidence type="ECO:0000256" key="5">
    <source>
        <dbReference type="HAMAP-Rule" id="MF_01201"/>
    </source>
</evidence>
<dbReference type="EMBL" id="FXTU01000012">
    <property type="protein sequence ID" value="SMP35000.1"/>
    <property type="molecule type" value="Genomic_DNA"/>
</dbReference>
<dbReference type="GO" id="GO:0008784">
    <property type="term" value="F:alanine racemase activity"/>
    <property type="evidence" value="ECO:0007669"/>
    <property type="project" value="UniProtKB-UniRule"/>
</dbReference>
<dbReference type="GO" id="GO:0030632">
    <property type="term" value="P:D-alanine biosynthetic process"/>
    <property type="evidence" value="ECO:0007669"/>
    <property type="project" value="UniProtKB-UniRule"/>
</dbReference>
<feature type="active site" description="Proton acceptor; specific for D-alanine" evidence="5">
    <location>
        <position position="38"/>
    </location>
</feature>
<dbReference type="Proteomes" id="UP001157946">
    <property type="component" value="Unassembled WGS sequence"/>
</dbReference>
<evidence type="ECO:0000313" key="9">
    <source>
        <dbReference type="EMBL" id="SMP35000.1"/>
    </source>
</evidence>
<comment type="function">
    <text evidence="5">Catalyzes the interconversion of L-alanine and D-alanine. May also act on other amino acids.</text>
</comment>
<name>A0AA45WSA3_9BACL</name>
<dbReference type="SUPFAM" id="SSF51419">
    <property type="entry name" value="PLP-binding barrel"/>
    <property type="match status" value="1"/>
</dbReference>
<dbReference type="GO" id="GO:0030170">
    <property type="term" value="F:pyridoxal phosphate binding"/>
    <property type="evidence" value="ECO:0007669"/>
    <property type="project" value="UniProtKB-UniRule"/>
</dbReference>
<dbReference type="InterPro" id="IPR009006">
    <property type="entry name" value="Ala_racemase/Decarboxylase_C"/>
</dbReference>
<feature type="modified residue" description="N6-(pyridoxal phosphate)lysine" evidence="5 6">
    <location>
        <position position="38"/>
    </location>
</feature>
<evidence type="ECO:0000256" key="2">
    <source>
        <dbReference type="ARBA" id="ARBA00001933"/>
    </source>
</evidence>
<feature type="binding site" evidence="5 7">
    <location>
        <position position="313"/>
    </location>
    <ligand>
        <name>substrate</name>
    </ligand>
</feature>
<evidence type="ECO:0000259" key="8">
    <source>
        <dbReference type="SMART" id="SM01005"/>
    </source>
</evidence>
<dbReference type="SMART" id="SM01005">
    <property type="entry name" value="Ala_racemase_C"/>
    <property type="match status" value="1"/>
</dbReference>
<organism evidence="9 10">
    <name type="scientific">Laceyella tengchongensis</name>
    <dbReference type="NCBI Taxonomy" id="574699"/>
    <lineage>
        <taxon>Bacteria</taxon>
        <taxon>Bacillati</taxon>
        <taxon>Bacillota</taxon>
        <taxon>Bacilli</taxon>
        <taxon>Bacillales</taxon>
        <taxon>Thermoactinomycetaceae</taxon>
        <taxon>Laceyella</taxon>
    </lineage>
</organism>
<reference evidence="9" key="1">
    <citation type="submission" date="2017-05" db="EMBL/GenBank/DDBJ databases">
        <authorList>
            <person name="Varghese N."/>
            <person name="Submissions S."/>
        </authorList>
    </citation>
    <scope>NUCLEOTIDE SEQUENCE</scope>
    <source>
        <strain evidence="9">DSM 45262</strain>
    </source>
</reference>
<dbReference type="Pfam" id="PF01168">
    <property type="entry name" value="Ala_racemase_N"/>
    <property type="match status" value="1"/>
</dbReference>
<evidence type="ECO:0000313" key="10">
    <source>
        <dbReference type="Proteomes" id="UP001157946"/>
    </source>
</evidence>
<dbReference type="Gene3D" id="2.40.37.10">
    <property type="entry name" value="Lyase, Ornithine Decarboxylase, Chain A, domain 1"/>
    <property type="match status" value="1"/>
</dbReference>
<protein>
    <recommendedName>
        <fullName evidence="5">Alanine racemase</fullName>
        <ecNumber evidence="5">5.1.1.1</ecNumber>
    </recommendedName>
</protein>
<comment type="pathway">
    <text evidence="5">Amino-acid biosynthesis; D-alanine biosynthesis; D-alanine from L-alanine: step 1/1.</text>
</comment>
<dbReference type="FunFam" id="3.20.20.10:FF:000002">
    <property type="entry name" value="Alanine racemase"/>
    <property type="match status" value="1"/>
</dbReference>
<dbReference type="SUPFAM" id="SSF50621">
    <property type="entry name" value="Alanine racemase C-terminal domain-like"/>
    <property type="match status" value="1"/>
</dbReference>
<dbReference type="PANTHER" id="PTHR30511:SF0">
    <property type="entry name" value="ALANINE RACEMASE, CATABOLIC-RELATED"/>
    <property type="match status" value="1"/>
</dbReference>
<dbReference type="EC" id="5.1.1.1" evidence="5"/>
<dbReference type="InterPro" id="IPR011079">
    <property type="entry name" value="Ala_racemase_C"/>
</dbReference>
<dbReference type="InterPro" id="IPR020622">
    <property type="entry name" value="Ala_racemase_pyridoxalP-BS"/>
</dbReference>
<dbReference type="AlphaFoldDB" id="A0AA45WSA3"/>
<sequence length="402" mass="44360">MIHGRDAWIEVDLDAIMHNIKEFRRYLPQRTRVMAVVKANGYGHGAVPVARAALEAGASHLAVAFVDEGVELRQAGINAPILVLGYTPPHAVGYALRNGLTLTVYRSEILEAVEQEAVRLGVTARVHVKVDTGMGRLGVLPEEVSPLLAQAEGLGHVEVEGIFTHYATADEEEDAYARFQLQRFTDVVNQVRKRHNIPLVHIANSAGAIQLPEGAFDMVRIGISMYGFYPSAEVKRDAVDLRPALSLKCRVAHVKKPPRGTGVSYGNTYTVSGQEWIAVLPIGYADGINRHLSNAGHVLVKGKRVPIVGRICMDQLMIQVTDAMPVQVGDEVVIYGQQGGEKITVDEVASFLKTISYEVVCALSHRLPRFYIKNGEIVDFINRLQYNPPRQWDNQLDKGEQF</sequence>
<comment type="caution">
    <text evidence="9">The sequence shown here is derived from an EMBL/GenBank/DDBJ whole genome shotgun (WGS) entry which is preliminary data.</text>
</comment>
<proteinExistence type="inferred from homology"/>